<name>Q6N4K3_RHOPA</name>
<evidence type="ECO:0000313" key="4">
    <source>
        <dbReference type="Proteomes" id="UP000001426"/>
    </source>
</evidence>
<evidence type="ECO:0000313" key="3">
    <source>
        <dbReference type="EMBL" id="WCL93499.1"/>
    </source>
</evidence>
<keyword evidence="4" id="KW-1185">Reference proteome</keyword>
<feature type="compositionally biased region" description="Polar residues" evidence="1">
    <location>
        <begin position="101"/>
        <end position="129"/>
    </location>
</feature>
<dbReference type="EMBL" id="CP116810">
    <property type="protein sequence ID" value="WCL93499.1"/>
    <property type="molecule type" value="Genomic_DNA"/>
</dbReference>
<reference evidence="3" key="3">
    <citation type="submission" date="2022-12" db="EMBL/GenBank/DDBJ databases">
        <title>Complete genome sequence of Rhodopseudomonas palustris CGA0092 and corrections to the R. palustris CGA009 genome sequence.</title>
        <authorList>
            <person name="Mazny B.R."/>
            <person name="Sheff O.F."/>
            <person name="LaSarre B."/>
            <person name="McKinlay A."/>
            <person name="McKinlay J.B."/>
        </authorList>
    </citation>
    <scope>NUCLEOTIDE SEQUENCE</scope>
    <source>
        <strain evidence="3">CGA009</strain>
    </source>
</reference>
<reference evidence="3" key="1">
    <citation type="submission" date="2003-07" db="EMBL/GenBank/DDBJ databases">
        <authorList>
            <consortium name="Rhodopseudomonas genome consortium"/>
            <person name="Larimer F."/>
            <person name="Harwood C."/>
        </authorList>
    </citation>
    <scope>NUCLEOTIDE SEQUENCE</scope>
    <source>
        <strain evidence="3">CGA009</strain>
    </source>
</reference>
<evidence type="ECO:0000256" key="1">
    <source>
        <dbReference type="SAM" id="MobiDB-lite"/>
    </source>
</evidence>
<protein>
    <submittedName>
        <fullName evidence="2">Uncharacterized protein</fullName>
    </submittedName>
</protein>
<feature type="region of interest" description="Disordered" evidence="1">
    <location>
        <begin position="51"/>
        <end position="129"/>
    </location>
</feature>
<gene>
    <name evidence="2" type="ordered locus">RPA3334</name>
    <name evidence="3" type="ORF">TX73_017230</name>
</gene>
<accession>Q6N4K3</accession>
<dbReference type="HOGENOM" id="CLU_1968867_0_0_5"/>
<dbReference type="EMBL" id="BX572603">
    <property type="protein sequence ID" value="CAE28775.1"/>
    <property type="molecule type" value="Genomic_DNA"/>
</dbReference>
<sequence length="129" mass="12893">MSYPAMLLAVMSVGGLVWESGAVKSPSAGQAGTFLVANEVYVQQPHGMLPPLAARAGEAPKLSPESGLVAPKAPPGGLKPDAPKKKGSPELSGGSPVPAGSNGQVSCDPSNASSQACYSATQQARPPTR</sequence>
<dbReference type="KEGG" id="rpa:TX73_017230"/>
<proteinExistence type="predicted"/>
<dbReference type="GeneID" id="66894421"/>
<evidence type="ECO:0000313" key="2">
    <source>
        <dbReference type="EMBL" id="CAE28775.1"/>
    </source>
</evidence>
<dbReference type="RefSeq" id="WP_011158876.1">
    <property type="nucleotide sequence ID" value="NZ_CP116810.1"/>
</dbReference>
<dbReference type="Proteomes" id="UP000001426">
    <property type="component" value="Chromosome"/>
</dbReference>
<dbReference type="AlphaFoldDB" id="Q6N4K3"/>
<organism evidence="2">
    <name type="scientific">Rhodopseudomonas palustris (strain ATCC BAA-98 / CGA009)</name>
    <dbReference type="NCBI Taxonomy" id="258594"/>
    <lineage>
        <taxon>Bacteria</taxon>
        <taxon>Pseudomonadati</taxon>
        <taxon>Pseudomonadota</taxon>
        <taxon>Alphaproteobacteria</taxon>
        <taxon>Hyphomicrobiales</taxon>
        <taxon>Nitrobacteraceae</taxon>
        <taxon>Rhodopseudomonas</taxon>
    </lineage>
</organism>
<reference evidence="2 4" key="2">
    <citation type="journal article" date="2004" name="Nat. Biotechnol.">
        <title>Complete genome sequence of the metabolically versatile photosynthetic bacterium Rhodopseudomonas palustris.</title>
        <authorList>
            <person name="Larimer F.W."/>
            <person name="Chain P."/>
            <person name="Hauser L."/>
            <person name="Lamerdin J."/>
            <person name="Malfatti S."/>
            <person name="Do L."/>
            <person name="Land M.L."/>
            <person name="Pelletier D.A."/>
            <person name="Beatty J.T."/>
            <person name="Lang A.S."/>
            <person name="Tabita F.R."/>
            <person name="Gibson J.L."/>
            <person name="Hanson T.E."/>
            <person name="Bobst C."/>
            <person name="Torres J.L."/>
            <person name="Peres C."/>
            <person name="Harrison F.H."/>
            <person name="Gibson J."/>
            <person name="Harwood C.S."/>
        </authorList>
    </citation>
    <scope>NUCLEOTIDE SEQUENCE [LARGE SCALE GENOMIC DNA]</scope>
    <source>
        <strain evidence="4">ATCC BAA-98 / CGA009</strain>
        <strain evidence="2">CGA009</strain>
    </source>
</reference>